<protein>
    <submittedName>
        <fullName evidence="2">Uncharacterized protein</fullName>
    </submittedName>
</protein>
<gene>
    <name evidence="2" type="ORF">GCM10014715_88560</name>
</gene>
<evidence type="ECO:0000313" key="2">
    <source>
        <dbReference type="EMBL" id="GHF20285.1"/>
    </source>
</evidence>
<name>A0A919E6Z2_9ACTN</name>
<evidence type="ECO:0000256" key="1">
    <source>
        <dbReference type="SAM" id="MobiDB-lite"/>
    </source>
</evidence>
<dbReference type="EMBL" id="BNBC01000098">
    <property type="protein sequence ID" value="GHF20285.1"/>
    <property type="molecule type" value="Genomic_DNA"/>
</dbReference>
<evidence type="ECO:0000313" key="3">
    <source>
        <dbReference type="Proteomes" id="UP000641386"/>
    </source>
</evidence>
<organism evidence="2 3">
    <name type="scientific">Streptomyces spiralis</name>
    <dbReference type="NCBI Taxonomy" id="66376"/>
    <lineage>
        <taxon>Bacteria</taxon>
        <taxon>Bacillati</taxon>
        <taxon>Actinomycetota</taxon>
        <taxon>Actinomycetes</taxon>
        <taxon>Kitasatosporales</taxon>
        <taxon>Streptomycetaceae</taxon>
        <taxon>Streptomyces</taxon>
    </lineage>
</organism>
<feature type="region of interest" description="Disordered" evidence="1">
    <location>
        <begin position="1"/>
        <end position="27"/>
    </location>
</feature>
<dbReference type="Proteomes" id="UP000641386">
    <property type="component" value="Unassembled WGS sequence"/>
</dbReference>
<sequence>MPFLLRSGRNATEQLDRPRKSAGRPFGHMAEVPRRIDPITDRATTALILGCRPDQVGYCPSCQGLTCRYGPTTQAICPSCRAAEQNTGTAPSRRGRASDLSQRFVVGLV</sequence>
<reference evidence="2" key="2">
    <citation type="submission" date="2020-09" db="EMBL/GenBank/DDBJ databases">
        <authorList>
            <person name="Sun Q."/>
            <person name="Ohkuma M."/>
        </authorList>
    </citation>
    <scope>NUCLEOTIDE SEQUENCE</scope>
    <source>
        <strain evidence="2">JCM 3302</strain>
    </source>
</reference>
<reference evidence="2" key="1">
    <citation type="journal article" date="2014" name="Int. J. Syst. Evol. Microbiol.">
        <title>Complete genome sequence of Corynebacterium casei LMG S-19264T (=DSM 44701T), isolated from a smear-ripened cheese.</title>
        <authorList>
            <consortium name="US DOE Joint Genome Institute (JGI-PGF)"/>
            <person name="Walter F."/>
            <person name="Albersmeier A."/>
            <person name="Kalinowski J."/>
            <person name="Ruckert C."/>
        </authorList>
    </citation>
    <scope>NUCLEOTIDE SEQUENCE</scope>
    <source>
        <strain evidence="2">JCM 3302</strain>
    </source>
</reference>
<accession>A0A919E6Z2</accession>
<comment type="caution">
    <text evidence="2">The sequence shown here is derived from an EMBL/GenBank/DDBJ whole genome shotgun (WGS) entry which is preliminary data.</text>
</comment>
<keyword evidence="3" id="KW-1185">Reference proteome</keyword>
<dbReference type="AlphaFoldDB" id="A0A919E6Z2"/>
<proteinExistence type="predicted"/>